<accession>J9FQU0</accession>
<name>J9FQU0_9ZZZZ</name>
<organism evidence="1">
    <name type="scientific">gut metagenome</name>
    <dbReference type="NCBI Taxonomy" id="749906"/>
    <lineage>
        <taxon>unclassified sequences</taxon>
        <taxon>metagenomes</taxon>
        <taxon>organismal metagenomes</taxon>
    </lineage>
</organism>
<feature type="non-terminal residue" evidence="1">
    <location>
        <position position="21"/>
    </location>
</feature>
<dbReference type="EMBL" id="AMCI01009295">
    <property type="protein sequence ID" value="EJW89734.1"/>
    <property type="molecule type" value="Genomic_DNA"/>
</dbReference>
<protein>
    <submittedName>
        <fullName evidence="1">Uncharacterized protein</fullName>
    </submittedName>
</protein>
<evidence type="ECO:0000313" key="1">
    <source>
        <dbReference type="EMBL" id="EJW89734.1"/>
    </source>
</evidence>
<comment type="caution">
    <text evidence="1">The sequence shown here is derived from an EMBL/GenBank/DDBJ whole genome shotgun (WGS) entry which is preliminary data.</text>
</comment>
<dbReference type="AlphaFoldDB" id="J9FQU0"/>
<sequence length="21" mass="2405">MSEPGQVYTACQFVKFIRKTA</sequence>
<gene>
    <name evidence="1" type="ORF">EVA_22159</name>
</gene>
<reference evidence="1" key="1">
    <citation type="journal article" date="2012" name="PLoS ONE">
        <title>Gene sets for utilization of primary and secondary nutrition supplies in the distal gut of endangered iberian lynx.</title>
        <authorList>
            <person name="Alcaide M."/>
            <person name="Messina E."/>
            <person name="Richter M."/>
            <person name="Bargiela R."/>
            <person name="Peplies J."/>
            <person name="Huws S.A."/>
            <person name="Newbold C.J."/>
            <person name="Golyshin P.N."/>
            <person name="Simon M.A."/>
            <person name="Lopez G."/>
            <person name="Yakimov M.M."/>
            <person name="Ferrer M."/>
        </authorList>
    </citation>
    <scope>NUCLEOTIDE SEQUENCE</scope>
</reference>
<proteinExistence type="predicted"/>